<evidence type="ECO:0000256" key="1">
    <source>
        <dbReference type="SAM" id="Coils"/>
    </source>
</evidence>
<feature type="region of interest" description="Disordered" evidence="2">
    <location>
        <begin position="801"/>
        <end position="826"/>
    </location>
</feature>
<feature type="compositionally biased region" description="Low complexity" evidence="2">
    <location>
        <begin position="801"/>
        <end position="815"/>
    </location>
</feature>
<dbReference type="EMBL" id="MN507517">
    <property type="protein sequence ID" value="QJX19858.1"/>
    <property type="molecule type" value="Genomic_DNA"/>
</dbReference>
<keyword evidence="1" id="KW-0175">Coiled coil</keyword>
<dbReference type="Pfam" id="PF02349">
    <property type="entry name" value="MSG"/>
    <property type="match status" value="4"/>
</dbReference>
<dbReference type="InterPro" id="IPR003330">
    <property type="entry name" value="MSG"/>
</dbReference>
<reference evidence="3" key="1">
    <citation type="submission" date="2019-09" db="EMBL/GenBank/DDBJ databases">
        <title>Diversity and complexity of the large surface protein family in the compacted genomes of various Pneumocystis species.</title>
        <authorList>
            <person name="Cisse O.H."/>
            <person name="Ma L."/>
        </authorList>
    </citation>
    <scope>NUCLEOTIDE SEQUENCE</scope>
</reference>
<organism evidence="3">
    <name type="scientific">Pneumocystis canis</name>
    <dbReference type="NCBI Taxonomy" id="2698477"/>
    <lineage>
        <taxon>Eukaryota</taxon>
        <taxon>Fungi</taxon>
        <taxon>Dikarya</taxon>
        <taxon>Ascomycota</taxon>
        <taxon>Taphrinomycotina</taxon>
        <taxon>Pneumocystomycetes</taxon>
        <taxon>Pneumocystaceae</taxon>
        <taxon>Pneumocystis</taxon>
    </lineage>
</organism>
<name>A0A7S5W362_9ASCO</name>
<proteinExistence type="predicted"/>
<dbReference type="AlphaFoldDB" id="A0A7S5W362"/>
<evidence type="ECO:0000313" key="3">
    <source>
        <dbReference type="EMBL" id="QJX19858.1"/>
    </source>
</evidence>
<feature type="coiled-coil region" evidence="1">
    <location>
        <begin position="331"/>
        <end position="358"/>
    </location>
</feature>
<feature type="region of interest" description="Disordered" evidence="2">
    <location>
        <begin position="971"/>
        <end position="993"/>
    </location>
</feature>
<evidence type="ECO:0000256" key="2">
    <source>
        <dbReference type="SAM" id="MobiDB-lite"/>
    </source>
</evidence>
<sequence length="1017" mass="116235">MGEEMGEEELLALILKEHAINGQCKDKLEKYCQSLKNAGVELGKVHEKVEGYCKNGGKENEEKCTRLETKIQEKCTKLENELKTAPKNKPIENEDCVKYELKCLFLEGACPTELTGECNELRNECYEKKRNEVAEEIALRALKGGLKQGTENQCENELKKHCPILGRMSQELMEKCLNPEEACKSLITEAEKKCASLKDKVKDELEDIKDERCLPLLEECYFYGPNCEEKDKIKTNCEKLKTQCENEHDIVYTPPEQPWFPIQPRVSIVEEVGLEGLYKAIAKEGILINKLKLPSIDDLLFFLSQKKENGEFDDTKCKAQEGNCDYLKTLSKELDYNCTNIENECDKLKKEFDKERKDLEGRIKETKLFSENNGDRDAKTISWHKLYSDIYGRNCAQLQSDCFFLSRYNNKLTTACDNVQAMCYKRGLDVLAYETLESQMRGEFHDSGENWPNNSQKKLVEVCKEVRNQSYHLLELCLHPEKTYLSLFRDIQMKVIELDHILDIRRDSPEEDDCLELEPKCDRLKEEDTRLLGFCHTLERNCYHLRETQNVRNLLLEERQNYFENIKNCTSILGKKCQNWLRKVNKQFKLSCALQSDTCTIMTSDIILHCENLIKNINESNIVTELNKADGDMDKLRKLCPRWMPYCDALLPSCAKELAEKGKNDTLCPGIQKLCQPYQARQAVENAVFYEFRGNLNGTDTCNTRLEKHCVTWTETKNNTFSSLCNDINDSKKGDKVKELCERLVKKVKKLCKTLPKELNEEEKELTERVSTYEKLKKKAEDATKGTNVILTFSIKNNSTDKTNNSTNKTNNSTSHALVKRSEHHPTITEKEAEAFDLVAIVVTEYVDLKEKCEKLRLDCGFKECTESQDTCSKIEKSCNDLKQLEIKPPQTITNTETSTSTVTEKVIVDSEGKTICTSGAPSINMNCTSIHTTDTWVTHTSTHTSTKTQTSTITSKVTIVSTKKCQPTQCTTDRTHPTHTSGGEEAGEVKPSGGIRVNGWGTSGMILMILFSMICF</sequence>
<dbReference type="VEuPathDB" id="FungiDB:PCANB_001947"/>
<protein>
    <submittedName>
        <fullName evidence="3">Large surface protein PCAN_A1.37.1</fullName>
    </submittedName>
</protein>
<accession>A0A7S5W362</accession>